<evidence type="ECO:0000259" key="11">
    <source>
        <dbReference type="PROSITE" id="PS51176"/>
    </source>
</evidence>
<dbReference type="OrthoDB" id="9802008at2"/>
<evidence type="ECO:0000256" key="6">
    <source>
        <dbReference type="ARBA" id="ARBA00022605"/>
    </source>
</evidence>
<feature type="domain" description="ACT" evidence="12">
    <location>
        <begin position="297"/>
        <end position="366"/>
    </location>
</feature>
<keyword evidence="5" id="KW-0827">Tyrosine biosynthesis</keyword>
<evidence type="ECO:0000256" key="8">
    <source>
        <dbReference type="ARBA" id="ARBA00023027"/>
    </source>
</evidence>
<comment type="pathway">
    <text evidence="1">Amino-acid biosynthesis; L-tyrosine biosynthesis; (4-hydroxyphenyl)pyruvate from prephenate (NAD(+) route): step 1/1.</text>
</comment>
<reference evidence="13 14" key="1">
    <citation type="submission" date="2019-01" db="EMBL/GenBank/DDBJ databases">
        <title>Vagococcus silagei sp. nov. isolated from brewer's grain.</title>
        <authorList>
            <person name="Guu J.-R."/>
        </authorList>
    </citation>
    <scope>NUCLEOTIDE SEQUENCE [LARGE SCALE GENOMIC DNA]</scope>
    <source>
        <strain evidence="13 14">2B-2</strain>
    </source>
</reference>
<dbReference type="InterPro" id="IPR003099">
    <property type="entry name" value="Prephen_DH"/>
</dbReference>
<dbReference type="AlphaFoldDB" id="A0A4S3B598"/>
<dbReference type="InterPro" id="IPR050812">
    <property type="entry name" value="Preph/Arog_dehydrog"/>
</dbReference>
<dbReference type="CDD" id="cd04909">
    <property type="entry name" value="ACT_PDH-BS"/>
    <property type="match status" value="1"/>
</dbReference>
<dbReference type="Pfam" id="PF01842">
    <property type="entry name" value="ACT"/>
    <property type="match status" value="1"/>
</dbReference>
<dbReference type="GO" id="GO:0006571">
    <property type="term" value="P:tyrosine biosynthetic process"/>
    <property type="evidence" value="ECO:0007669"/>
    <property type="project" value="UniProtKB-UniPathway"/>
</dbReference>
<keyword evidence="14" id="KW-1185">Reference proteome</keyword>
<dbReference type="FunFam" id="3.40.50.720:FF:000208">
    <property type="entry name" value="Prephenate dehydrogenase"/>
    <property type="match status" value="1"/>
</dbReference>
<dbReference type="GO" id="GO:0004665">
    <property type="term" value="F:prephenate dehydrogenase (NADP+) activity"/>
    <property type="evidence" value="ECO:0007669"/>
    <property type="project" value="InterPro"/>
</dbReference>
<dbReference type="FunFam" id="1.10.3660.10:FF:000003">
    <property type="entry name" value="Prephenate dehydrogenase"/>
    <property type="match status" value="1"/>
</dbReference>
<dbReference type="SUPFAM" id="SSF51735">
    <property type="entry name" value="NAD(P)-binding Rossmann-fold domains"/>
    <property type="match status" value="1"/>
</dbReference>
<dbReference type="EMBL" id="SDGV01000011">
    <property type="protein sequence ID" value="THB61487.1"/>
    <property type="molecule type" value="Genomic_DNA"/>
</dbReference>
<dbReference type="InterPro" id="IPR046826">
    <property type="entry name" value="PDH_N"/>
</dbReference>
<evidence type="ECO:0000313" key="13">
    <source>
        <dbReference type="EMBL" id="THB61487.1"/>
    </source>
</evidence>
<dbReference type="Gene3D" id="3.40.50.720">
    <property type="entry name" value="NAD(P)-binding Rossmann-like Domain"/>
    <property type="match status" value="1"/>
</dbReference>
<evidence type="ECO:0000313" key="14">
    <source>
        <dbReference type="Proteomes" id="UP000310506"/>
    </source>
</evidence>
<dbReference type="Gene3D" id="1.10.3660.10">
    <property type="entry name" value="6-phosphogluconate dehydrogenase C-terminal like domain"/>
    <property type="match status" value="1"/>
</dbReference>
<comment type="similarity">
    <text evidence="2">Belongs to the prephenate/arogenate dehydrogenase family.</text>
</comment>
<dbReference type="PANTHER" id="PTHR21363:SF0">
    <property type="entry name" value="PREPHENATE DEHYDROGENASE [NADP(+)]"/>
    <property type="match status" value="1"/>
</dbReference>
<dbReference type="InterPro" id="IPR045865">
    <property type="entry name" value="ACT-like_dom_sf"/>
</dbReference>
<feature type="domain" description="Prephenate/arogenate dehydrogenase" evidence="11">
    <location>
        <begin position="5"/>
        <end position="292"/>
    </location>
</feature>
<keyword evidence="7 13" id="KW-0560">Oxidoreductase</keyword>
<dbReference type="InterPro" id="IPR036291">
    <property type="entry name" value="NAD(P)-bd_dom_sf"/>
</dbReference>
<keyword evidence="9" id="KW-0057">Aromatic amino acid biosynthesis</keyword>
<keyword evidence="6" id="KW-0028">Amino-acid biosynthesis</keyword>
<dbReference type="PANTHER" id="PTHR21363">
    <property type="entry name" value="PREPHENATE DEHYDROGENASE"/>
    <property type="match status" value="1"/>
</dbReference>
<dbReference type="Proteomes" id="UP000310506">
    <property type="component" value="Unassembled WGS sequence"/>
</dbReference>
<dbReference type="GO" id="GO:0070403">
    <property type="term" value="F:NAD+ binding"/>
    <property type="evidence" value="ECO:0007669"/>
    <property type="project" value="InterPro"/>
</dbReference>
<dbReference type="SUPFAM" id="SSF48179">
    <property type="entry name" value="6-phosphogluconate dehydrogenase C-terminal domain-like"/>
    <property type="match status" value="1"/>
</dbReference>
<evidence type="ECO:0000256" key="9">
    <source>
        <dbReference type="ARBA" id="ARBA00023141"/>
    </source>
</evidence>
<dbReference type="InterPro" id="IPR002912">
    <property type="entry name" value="ACT_dom"/>
</dbReference>
<dbReference type="InterPro" id="IPR046825">
    <property type="entry name" value="PDH_C"/>
</dbReference>
<protein>
    <recommendedName>
        <fullName evidence="4">Prephenate dehydrogenase</fullName>
        <ecNumber evidence="3">1.3.1.12</ecNumber>
    </recommendedName>
</protein>
<gene>
    <name evidence="13" type="ORF">ESZ54_04525</name>
</gene>
<evidence type="ECO:0000256" key="1">
    <source>
        <dbReference type="ARBA" id="ARBA00005067"/>
    </source>
</evidence>
<name>A0A4S3B598_9ENTE</name>
<comment type="catalytic activity">
    <reaction evidence="10">
        <text>prephenate + NAD(+) = 3-(4-hydroxyphenyl)pyruvate + CO2 + NADH</text>
        <dbReference type="Rhea" id="RHEA:13869"/>
        <dbReference type="ChEBI" id="CHEBI:16526"/>
        <dbReference type="ChEBI" id="CHEBI:29934"/>
        <dbReference type="ChEBI" id="CHEBI:36242"/>
        <dbReference type="ChEBI" id="CHEBI:57540"/>
        <dbReference type="ChEBI" id="CHEBI:57945"/>
        <dbReference type="EC" id="1.3.1.12"/>
    </reaction>
</comment>
<dbReference type="RefSeq" id="WP_136136499.1">
    <property type="nucleotide sequence ID" value="NZ_SDGV01000011.1"/>
</dbReference>
<dbReference type="Pfam" id="PF02153">
    <property type="entry name" value="PDH_N"/>
    <property type="match status" value="1"/>
</dbReference>
<dbReference type="Pfam" id="PF20463">
    <property type="entry name" value="PDH_C"/>
    <property type="match status" value="1"/>
</dbReference>
<comment type="caution">
    <text evidence="13">The sequence shown here is derived from an EMBL/GenBank/DDBJ whole genome shotgun (WGS) entry which is preliminary data.</text>
</comment>
<sequence>MSTVKQVTVVGVGLIGGSICQTLHAKNQNIKITGFGLDQADLECAVELGIIDYWTLDFEEAVRDADYIFLCTPVQITLAYLEHLSKCKLKETVLVTDVASTKGTIMQTAETLIAQGIDFIGGHPMAGSHKTSYRASQLDLFENAYYILVATAAKNRVPELIDLLSETHAKFLELAPQEHDQIVGLLSHVPHIIAAGLVNFVSEESNQSELFSLLAAGGFRDITRIASSDPTMWTDILMTNRDALLTQLSQWQNLMTNMQEMLSQKQEKDIYDYFCRAQEIRNQLPQHKKGSIPNLYDLFVSVPDEVGVIAKITQLLHENQLSITNIRILETRVEIFGVLQLTFRTENDREVGQRLIEEKLQYQTES</sequence>
<dbReference type="PROSITE" id="PS51671">
    <property type="entry name" value="ACT"/>
    <property type="match status" value="1"/>
</dbReference>
<keyword evidence="8" id="KW-0520">NAD</keyword>
<organism evidence="13 14">
    <name type="scientific">Vagococcus silagei</name>
    <dbReference type="NCBI Taxonomy" id="2508885"/>
    <lineage>
        <taxon>Bacteria</taxon>
        <taxon>Bacillati</taxon>
        <taxon>Bacillota</taxon>
        <taxon>Bacilli</taxon>
        <taxon>Lactobacillales</taxon>
        <taxon>Enterococcaceae</taxon>
        <taxon>Vagococcus</taxon>
    </lineage>
</organism>
<evidence type="ECO:0000256" key="2">
    <source>
        <dbReference type="ARBA" id="ARBA00007964"/>
    </source>
</evidence>
<dbReference type="EC" id="1.3.1.12" evidence="3"/>
<dbReference type="GO" id="GO:0008977">
    <property type="term" value="F:prephenate dehydrogenase (NAD+) activity"/>
    <property type="evidence" value="ECO:0007669"/>
    <property type="project" value="UniProtKB-EC"/>
</dbReference>
<dbReference type="NCBIfam" id="NF005107">
    <property type="entry name" value="PRK06545.1-5"/>
    <property type="match status" value="1"/>
</dbReference>
<dbReference type="InterPro" id="IPR008927">
    <property type="entry name" value="6-PGluconate_DH-like_C_sf"/>
</dbReference>
<accession>A0A4S3B598</accession>
<dbReference type="PROSITE" id="PS51176">
    <property type="entry name" value="PDH_ADH"/>
    <property type="match status" value="1"/>
</dbReference>
<dbReference type="SUPFAM" id="SSF55021">
    <property type="entry name" value="ACT-like"/>
    <property type="match status" value="1"/>
</dbReference>
<evidence type="ECO:0000256" key="10">
    <source>
        <dbReference type="ARBA" id="ARBA00049260"/>
    </source>
</evidence>
<evidence type="ECO:0000256" key="3">
    <source>
        <dbReference type="ARBA" id="ARBA00012068"/>
    </source>
</evidence>
<evidence type="ECO:0000256" key="5">
    <source>
        <dbReference type="ARBA" id="ARBA00022498"/>
    </source>
</evidence>
<proteinExistence type="inferred from homology"/>
<evidence type="ECO:0000256" key="4">
    <source>
        <dbReference type="ARBA" id="ARBA00016891"/>
    </source>
</evidence>
<evidence type="ECO:0000259" key="12">
    <source>
        <dbReference type="PROSITE" id="PS51671"/>
    </source>
</evidence>
<dbReference type="UniPathway" id="UPA00122">
    <property type="reaction ID" value="UER00961"/>
</dbReference>
<evidence type="ECO:0000256" key="7">
    <source>
        <dbReference type="ARBA" id="ARBA00023002"/>
    </source>
</evidence>